<keyword evidence="2" id="KW-1185">Reference proteome</keyword>
<gene>
    <name evidence="3" type="primary">LOC111083426</name>
</gene>
<organism evidence="2 3">
    <name type="scientific">Limulus polyphemus</name>
    <name type="common">Atlantic horseshoe crab</name>
    <dbReference type="NCBI Taxonomy" id="6850"/>
    <lineage>
        <taxon>Eukaryota</taxon>
        <taxon>Metazoa</taxon>
        <taxon>Ecdysozoa</taxon>
        <taxon>Arthropoda</taxon>
        <taxon>Chelicerata</taxon>
        <taxon>Merostomata</taxon>
        <taxon>Xiphosura</taxon>
        <taxon>Limulidae</taxon>
        <taxon>Limulus</taxon>
    </lineage>
</organism>
<sequence length="144" mass="16448">MLRGREYQKLPTHQHQIEEVKNIDPRTGHIVHRRTERTARAEPEAIGGHHYHHYTESIGSRGSSESRSQRRQVDLLSSSTPGNEAFQICDHQETESRSIGQTGSYVLKSRVSSTHDKRTHVFQGTPPPGDHVITSTKFDRLSWE</sequence>
<feature type="compositionally biased region" description="Low complexity" evidence="1">
    <location>
        <begin position="56"/>
        <end position="66"/>
    </location>
</feature>
<protein>
    <submittedName>
        <fullName evidence="3">Uncharacterized protein LOC111083426</fullName>
    </submittedName>
</protein>
<evidence type="ECO:0000256" key="1">
    <source>
        <dbReference type="SAM" id="MobiDB-lite"/>
    </source>
</evidence>
<accession>A0ABM1RW89</accession>
<reference evidence="3" key="1">
    <citation type="submission" date="2025-08" db="UniProtKB">
        <authorList>
            <consortium name="RefSeq"/>
        </authorList>
    </citation>
    <scope>IDENTIFICATION</scope>
    <source>
        <tissue evidence="3">Muscle</tissue>
    </source>
</reference>
<evidence type="ECO:0000313" key="3">
    <source>
        <dbReference type="RefSeq" id="XP_022235644.1"/>
    </source>
</evidence>
<dbReference type="Proteomes" id="UP000694941">
    <property type="component" value="Unplaced"/>
</dbReference>
<proteinExistence type="predicted"/>
<feature type="region of interest" description="Disordered" evidence="1">
    <location>
        <begin position="34"/>
        <end position="83"/>
    </location>
</feature>
<dbReference type="RefSeq" id="XP_022235644.1">
    <property type="nucleotide sequence ID" value="XM_022379936.1"/>
</dbReference>
<feature type="region of interest" description="Disordered" evidence="1">
    <location>
        <begin position="111"/>
        <end position="144"/>
    </location>
</feature>
<feature type="non-terminal residue" evidence="3">
    <location>
        <position position="144"/>
    </location>
</feature>
<dbReference type="GeneID" id="111083426"/>
<name>A0ABM1RW89_LIMPO</name>
<evidence type="ECO:0000313" key="2">
    <source>
        <dbReference type="Proteomes" id="UP000694941"/>
    </source>
</evidence>